<reference evidence="1" key="1">
    <citation type="journal article" date="2023" name="G3 (Bethesda)">
        <title>Whole genome assembly and annotation of the endangered Caribbean coral Acropora cervicornis.</title>
        <authorList>
            <person name="Selwyn J.D."/>
            <person name="Vollmer S.V."/>
        </authorList>
    </citation>
    <scope>NUCLEOTIDE SEQUENCE</scope>
    <source>
        <strain evidence="1">K2</strain>
    </source>
</reference>
<dbReference type="Proteomes" id="UP001249851">
    <property type="component" value="Unassembled WGS sequence"/>
</dbReference>
<name>A0AAD9Q7V5_ACRCE</name>
<dbReference type="AlphaFoldDB" id="A0AAD9Q7V5"/>
<dbReference type="EMBL" id="JARQWQ010000059">
    <property type="protein sequence ID" value="KAK2555940.1"/>
    <property type="molecule type" value="Genomic_DNA"/>
</dbReference>
<evidence type="ECO:0000313" key="2">
    <source>
        <dbReference type="Proteomes" id="UP001249851"/>
    </source>
</evidence>
<sequence length="125" mass="13759">MFCSCALSPIALKRTKPGAHSPSSTTSHKELKYSSLHMMSNSSALFPIVACAECATDIPPYLPLGLSQLLMGPPKLAPLSFEKDSKNSFPEPYVRTHDKNYQAISFVRQQLIFLHNLPVQPVFPG</sequence>
<gene>
    <name evidence="1" type="ORF">P5673_022218</name>
</gene>
<organism evidence="1 2">
    <name type="scientific">Acropora cervicornis</name>
    <name type="common">Staghorn coral</name>
    <dbReference type="NCBI Taxonomy" id="6130"/>
    <lineage>
        <taxon>Eukaryota</taxon>
        <taxon>Metazoa</taxon>
        <taxon>Cnidaria</taxon>
        <taxon>Anthozoa</taxon>
        <taxon>Hexacorallia</taxon>
        <taxon>Scleractinia</taxon>
        <taxon>Astrocoeniina</taxon>
        <taxon>Acroporidae</taxon>
        <taxon>Acropora</taxon>
    </lineage>
</organism>
<evidence type="ECO:0000313" key="1">
    <source>
        <dbReference type="EMBL" id="KAK2555940.1"/>
    </source>
</evidence>
<comment type="caution">
    <text evidence="1">The sequence shown here is derived from an EMBL/GenBank/DDBJ whole genome shotgun (WGS) entry which is preliminary data.</text>
</comment>
<protein>
    <submittedName>
        <fullName evidence="1">Uncharacterized protein</fullName>
    </submittedName>
</protein>
<keyword evidence="2" id="KW-1185">Reference proteome</keyword>
<reference evidence="1" key="2">
    <citation type="journal article" date="2023" name="Science">
        <title>Genomic signatures of disease resistance in endangered staghorn corals.</title>
        <authorList>
            <person name="Vollmer S.V."/>
            <person name="Selwyn J.D."/>
            <person name="Despard B.A."/>
            <person name="Roesel C.L."/>
        </authorList>
    </citation>
    <scope>NUCLEOTIDE SEQUENCE</scope>
    <source>
        <strain evidence="1">K2</strain>
    </source>
</reference>
<accession>A0AAD9Q7V5</accession>
<proteinExistence type="predicted"/>